<evidence type="ECO:0000256" key="3">
    <source>
        <dbReference type="ARBA" id="ARBA00022714"/>
    </source>
</evidence>
<evidence type="ECO:0000256" key="5">
    <source>
        <dbReference type="ARBA" id="ARBA00022827"/>
    </source>
</evidence>
<dbReference type="SUPFAM" id="SSF52343">
    <property type="entry name" value="Ferredoxin reductase-like, C-terminal NADP-linked domain"/>
    <property type="match status" value="1"/>
</dbReference>
<evidence type="ECO:0000256" key="9">
    <source>
        <dbReference type="SAM" id="MobiDB-lite"/>
    </source>
</evidence>
<feature type="transmembrane region" description="Helical" evidence="10">
    <location>
        <begin position="188"/>
        <end position="220"/>
    </location>
</feature>
<dbReference type="InterPro" id="IPR001041">
    <property type="entry name" value="2Fe-2S_ferredoxin-type"/>
</dbReference>
<keyword evidence="7" id="KW-0408">Iron</keyword>
<dbReference type="Pfam" id="PF00175">
    <property type="entry name" value="NAD_binding_1"/>
    <property type="match status" value="1"/>
</dbReference>
<feature type="transmembrane region" description="Helical" evidence="10">
    <location>
        <begin position="75"/>
        <end position="96"/>
    </location>
</feature>
<evidence type="ECO:0000259" key="11">
    <source>
        <dbReference type="PROSITE" id="PS51085"/>
    </source>
</evidence>
<dbReference type="InterPro" id="IPR050415">
    <property type="entry name" value="MRET"/>
</dbReference>
<dbReference type="PROSITE" id="PS51085">
    <property type="entry name" value="2FE2S_FER_2"/>
    <property type="match status" value="1"/>
</dbReference>
<evidence type="ECO:0000256" key="6">
    <source>
        <dbReference type="ARBA" id="ARBA00023002"/>
    </source>
</evidence>
<keyword evidence="10" id="KW-1133">Transmembrane helix</keyword>
<comment type="caution">
    <text evidence="13">The sequence shown here is derived from an EMBL/GenBank/DDBJ whole genome shotgun (WGS) entry which is preliminary data.</text>
</comment>
<dbReference type="Gene3D" id="3.10.20.30">
    <property type="match status" value="1"/>
</dbReference>
<dbReference type="InterPro" id="IPR001433">
    <property type="entry name" value="OxRdtase_FAD/NAD-bd"/>
</dbReference>
<keyword evidence="8" id="KW-0411">Iron-sulfur</keyword>
<dbReference type="InterPro" id="IPR017927">
    <property type="entry name" value="FAD-bd_FR_type"/>
</dbReference>
<dbReference type="Pfam" id="PF00111">
    <property type="entry name" value="Fer2"/>
    <property type="match status" value="1"/>
</dbReference>
<dbReference type="CDD" id="cd00207">
    <property type="entry name" value="fer2"/>
    <property type="match status" value="1"/>
</dbReference>
<dbReference type="Pfam" id="PF00487">
    <property type="entry name" value="FA_desaturase"/>
    <property type="match status" value="1"/>
</dbReference>
<dbReference type="InterPro" id="IPR036010">
    <property type="entry name" value="2Fe-2S_ferredoxin-like_sf"/>
</dbReference>
<dbReference type="InterPro" id="IPR005804">
    <property type="entry name" value="FA_desaturase_dom"/>
</dbReference>
<evidence type="ECO:0000313" key="14">
    <source>
        <dbReference type="Proteomes" id="UP000245639"/>
    </source>
</evidence>
<dbReference type="RefSeq" id="WP_341477306.1">
    <property type="nucleotide sequence ID" value="NZ_QEKW01000002.1"/>
</dbReference>
<reference evidence="13 14" key="1">
    <citation type="submission" date="2018-04" db="EMBL/GenBank/DDBJ databases">
        <title>Genomic Encyclopedia of Type Strains, Phase IV (KMG-IV): sequencing the most valuable type-strain genomes for metagenomic binning, comparative biology and taxonomic classification.</title>
        <authorList>
            <person name="Goeker M."/>
        </authorList>
    </citation>
    <scope>NUCLEOTIDE SEQUENCE [LARGE SCALE GENOMIC DNA]</scope>
    <source>
        <strain evidence="13 14">DSM 45771</strain>
    </source>
</reference>
<evidence type="ECO:0000256" key="8">
    <source>
        <dbReference type="ARBA" id="ARBA00023014"/>
    </source>
</evidence>
<evidence type="ECO:0000256" key="10">
    <source>
        <dbReference type="SAM" id="Phobius"/>
    </source>
</evidence>
<protein>
    <submittedName>
        <fullName evidence="13">Ferredoxin-NADP reductase</fullName>
    </submittedName>
</protein>
<dbReference type="InterPro" id="IPR017938">
    <property type="entry name" value="Riboflavin_synthase-like_b-brl"/>
</dbReference>
<dbReference type="Proteomes" id="UP000245639">
    <property type="component" value="Unassembled WGS sequence"/>
</dbReference>
<dbReference type="SUPFAM" id="SSF63380">
    <property type="entry name" value="Riboflavin synthase domain-like"/>
    <property type="match status" value="1"/>
</dbReference>
<dbReference type="GO" id="GO:0006629">
    <property type="term" value="P:lipid metabolic process"/>
    <property type="evidence" value="ECO:0007669"/>
    <property type="project" value="InterPro"/>
</dbReference>
<dbReference type="Pfam" id="PF00970">
    <property type="entry name" value="FAD_binding_6"/>
    <property type="match status" value="1"/>
</dbReference>
<evidence type="ECO:0000256" key="4">
    <source>
        <dbReference type="ARBA" id="ARBA00022723"/>
    </source>
</evidence>
<gene>
    <name evidence="13" type="ORF">C8D89_102410</name>
</gene>
<accession>A0A2U1FMI4</accession>
<keyword evidence="3" id="KW-0001">2Fe-2S</keyword>
<dbReference type="PROSITE" id="PS00197">
    <property type="entry name" value="2FE2S_FER_1"/>
    <property type="match status" value="1"/>
</dbReference>
<keyword evidence="10" id="KW-0472">Membrane</keyword>
<dbReference type="GO" id="GO:0016491">
    <property type="term" value="F:oxidoreductase activity"/>
    <property type="evidence" value="ECO:0007669"/>
    <property type="project" value="UniProtKB-KW"/>
</dbReference>
<dbReference type="GO" id="GO:0046872">
    <property type="term" value="F:metal ion binding"/>
    <property type="evidence" value="ECO:0007669"/>
    <property type="project" value="UniProtKB-KW"/>
</dbReference>
<dbReference type="InterPro" id="IPR039261">
    <property type="entry name" value="FNR_nucleotide-bd"/>
</dbReference>
<evidence type="ECO:0000256" key="2">
    <source>
        <dbReference type="ARBA" id="ARBA00022630"/>
    </source>
</evidence>
<keyword evidence="10" id="KW-0812">Transmembrane</keyword>
<dbReference type="EMBL" id="QEKW01000002">
    <property type="protein sequence ID" value="PVZ13260.1"/>
    <property type="molecule type" value="Genomic_DNA"/>
</dbReference>
<evidence type="ECO:0000259" key="12">
    <source>
        <dbReference type="PROSITE" id="PS51384"/>
    </source>
</evidence>
<dbReference type="InterPro" id="IPR006058">
    <property type="entry name" value="2Fe2S_fd_BS"/>
</dbReference>
<feature type="compositionally biased region" description="Low complexity" evidence="9">
    <location>
        <begin position="1"/>
        <end position="16"/>
    </location>
</feature>
<dbReference type="PROSITE" id="PS51384">
    <property type="entry name" value="FAD_FR"/>
    <property type="match status" value="1"/>
</dbReference>
<dbReference type="InterPro" id="IPR008333">
    <property type="entry name" value="Cbr1-like_FAD-bd_dom"/>
</dbReference>
<evidence type="ECO:0000256" key="7">
    <source>
        <dbReference type="ARBA" id="ARBA00023004"/>
    </source>
</evidence>
<dbReference type="GO" id="GO:0051537">
    <property type="term" value="F:2 iron, 2 sulfur cluster binding"/>
    <property type="evidence" value="ECO:0007669"/>
    <property type="project" value="UniProtKB-KW"/>
</dbReference>
<keyword evidence="14" id="KW-1185">Reference proteome</keyword>
<dbReference type="GO" id="GO:0050660">
    <property type="term" value="F:flavin adenine dinucleotide binding"/>
    <property type="evidence" value="ECO:0007669"/>
    <property type="project" value="TreeGrafter"/>
</dbReference>
<keyword evidence="5" id="KW-0274">FAD</keyword>
<dbReference type="Gene3D" id="3.40.50.80">
    <property type="entry name" value="Nucleotide-binding domain of ferredoxin-NADP reductase (FNR) module"/>
    <property type="match status" value="1"/>
</dbReference>
<keyword evidence="4" id="KW-0479">Metal-binding</keyword>
<dbReference type="Gene3D" id="2.40.30.10">
    <property type="entry name" value="Translation factors"/>
    <property type="match status" value="1"/>
</dbReference>
<keyword evidence="2" id="KW-0285">Flavoprotein</keyword>
<feature type="domain" description="2Fe-2S ferredoxin-type" evidence="11">
    <location>
        <begin position="617"/>
        <end position="707"/>
    </location>
</feature>
<dbReference type="CDD" id="cd06214">
    <property type="entry name" value="PA_degradation_oxidoreductase_like"/>
    <property type="match status" value="1"/>
</dbReference>
<feature type="transmembrane region" description="Helical" evidence="10">
    <location>
        <begin position="116"/>
        <end position="133"/>
    </location>
</feature>
<feature type="domain" description="FAD-binding FR-type" evidence="12">
    <location>
        <begin position="337"/>
        <end position="450"/>
    </location>
</feature>
<comment type="cofactor">
    <cofactor evidence="1">
        <name>FAD</name>
        <dbReference type="ChEBI" id="CHEBI:57692"/>
    </cofactor>
</comment>
<keyword evidence="6" id="KW-0560">Oxidoreductase</keyword>
<dbReference type="AlphaFoldDB" id="A0A2U1FMI4"/>
<sequence>MTATESSQSPQPSAPSRRVLSEEEAAAVRRGVPDPGIPLPSVAWPTVALWAGSFALWVGATVLALAALGGGVSRWWLVATVPAHALVTFTMFTVLHEATHHAAGRLRWINDVLGRVSMPFVVAWATFPLVRFIHIEHHRHTNEDVLVDPDAWVEGGPTWQRPLRWLAIDGWYFRFYGPRMASRPRREVIGALVNLAMVIGLAVTLVVTGHGLALLMIYLLPQRLGIGVLAWWFDWLPHHDLGVTARTDRFRATRVRVGREWFMTPVMLYQNYHLVHHIHPTIPFYRYVRAWENTRDDFLARDVPIATAWGTELTPAEYRAWRGLTDGMDLPAGEVRPGFHRLRVAEVRRLTPDSVAVTFDVPDELAATFAHRAGQHVTVRAWLDRADSSAGAGREEVRRTYSVCSAPGSGVLRIGVRTVDGGRFSTWAGSELAAGDTLEVAAPSGRFTPEPPAGLGSGRRVVAVAAGSGITPVLPIVADLLDAEPATRVTLLVGNRDAGSTMFADELSMLVARAEGRLRLVHVHSRADVAAGERPEDPRDDQVRWETVEAGRLDVDRVLSHVSRPEEVDGWFLCGPEALTDALVSGLDAHGVPGERVHRELFTSGTPEGPVEGATAATVSVTLDGSTTEVDCGPDEAVLDAALTAGLDAPYSCAGGACGTCVATLRSGTVHMAVHHALTDAEVADGRILTCQARPTSEALTVDYDGG</sequence>
<proteinExistence type="predicted"/>
<evidence type="ECO:0000313" key="13">
    <source>
        <dbReference type="EMBL" id="PVZ13260.1"/>
    </source>
</evidence>
<evidence type="ECO:0000256" key="1">
    <source>
        <dbReference type="ARBA" id="ARBA00001974"/>
    </source>
</evidence>
<feature type="region of interest" description="Disordered" evidence="9">
    <location>
        <begin position="1"/>
        <end position="20"/>
    </location>
</feature>
<dbReference type="InterPro" id="IPR012675">
    <property type="entry name" value="Beta-grasp_dom_sf"/>
</dbReference>
<feature type="transmembrane region" description="Helical" evidence="10">
    <location>
        <begin position="47"/>
        <end position="68"/>
    </location>
</feature>
<dbReference type="SUPFAM" id="SSF54292">
    <property type="entry name" value="2Fe-2S ferredoxin-like"/>
    <property type="match status" value="1"/>
</dbReference>
<dbReference type="PANTHER" id="PTHR47354">
    <property type="entry name" value="NADH OXIDOREDUCTASE HCR"/>
    <property type="match status" value="1"/>
</dbReference>
<dbReference type="PANTHER" id="PTHR47354:SF8">
    <property type="entry name" value="1,2-PHENYLACETYL-COA EPOXIDASE, SUBUNIT E"/>
    <property type="match status" value="1"/>
</dbReference>
<organism evidence="13 14">
    <name type="scientific">Actinomycetospora cinnamomea</name>
    <dbReference type="NCBI Taxonomy" id="663609"/>
    <lineage>
        <taxon>Bacteria</taxon>
        <taxon>Bacillati</taxon>
        <taxon>Actinomycetota</taxon>
        <taxon>Actinomycetes</taxon>
        <taxon>Pseudonocardiales</taxon>
        <taxon>Pseudonocardiaceae</taxon>
        <taxon>Actinomycetospora</taxon>
    </lineage>
</organism>
<name>A0A2U1FMI4_9PSEU</name>